<organism evidence="1 2">
    <name type="scientific">Halogranum tailed virus 1</name>
    <dbReference type="NCBI Taxonomy" id="1273749"/>
    <lineage>
        <taxon>Viruses</taxon>
        <taxon>Duplodnaviria</taxon>
        <taxon>Heunggongvirae</taxon>
        <taxon>Uroviricota</taxon>
        <taxon>Caudoviricetes</taxon>
        <taxon>Thumleimavirales</taxon>
        <taxon>Halomagnusviridae</taxon>
        <taxon>Hagravirus</taxon>
        <taxon>Hagravirus capitaneum</taxon>
        <taxon>Hagravirus HGTV1</taxon>
    </lineage>
</organism>
<dbReference type="RefSeq" id="YP_008059328.1">
    <property type="nucleotide sequence ID" value="NC_021328.1"/>
</dbReference>
<accession>R4T973</accession>
<dbReference type="EMBL" id="KC292026">
    <property type="protein sequence ID" value="AGM11450.1"/>
    <property type="molecule type" value="Genomic_DNA"/>
</dbReference>
<dbReference type="Proteomes" id="UP000202786">
    <property type="component" value="Segment"/>
</dbReference>
<gene>
    <name evidence="1" type="primary">153</name>
    <name evidence="1" type="ORF">HGTV1_153</name>
</gene>
<dbReference type="OrthoDB" id="9403at10239"/>
<name>R4T973_9CAUD</name>
<evidence type="ECO:0000313" key="1">
    <source>
        <dbReference type="EMBL" id="AGM11450.1"/>
    </source>
</evidence>
<keyword evidence="2" id="KW-1185">Reference proteome</keyword>
<reference evidence="1 2" key="1">
    <citation type="submission" date="2012-12" db="EMBL/GenBank/DDBJ databases">
        <authorList>
            <person name="Sencilo A."/>
            <person name="Jacobs-Sera D."/>
            <person name="Russell D.A."/>
            <person name="Ko C."/>
            <person name="Atanasova N."/>
            <person name="Osterlund E."/>
            <person name="Oksanen H.M."/>
            <person name="Bamford D.H."/>
            <person name="Hatfull G.F."/>
            <person name="Roine E."/>
            <person name="Hendrix R.W."/>
        </authorList>
    </citation>
    <scope>NUCLEOTIDE SEQUENCE [LARGE SCALE GENOMIC DNA]</scope>
</reference>
<protein>
    <submittedName>
        <fullName evidence="1">Uncharacterized protein</fullName>
    </submittedName>
</protein>
<sequence length="168" mass="19513">MNCMWLDSDLKQAARNHATKHQTKLILEATQMACSALHRHGLSELSPYRATHKNHPMTLWAGDSFDNWLLLRDYAGALHEVRYGVPYEDVLDNPDLAEHKSMRKFAEIPERPVGLAMPNIGRTARPKCLGDFEPSRPDLSVEEAYREYYLAVKEPQDWFEWYEVPEWA</sequence>
<dbReference type="KEGG" id="vg:16194131"/>
<dbReference type="GeneID" id="16194131"/>
<evidence type="ECO:0000313" key="2">
    <source>
        <dbReference type="Proteomes" id="UP000202786"/>
    </source>
</evidence>
<proteinExistence type="predicted"/>